<proteinExistence type="predicted"/>
<protein>
    <recommendedName>
        <fullName evidence="4">Capsule assembly Wzi family protein</fullName>
    </recommendedName>
</protein>
<feature type="chain" id="PRO_5003630961" description="Capsule assembly Wzi family protein" evidence="1">
    <location>
        <begin position="22"/>
        <end position="502"/>
    </location>
</feature>
<dbReference type="eggNOG" id="ENOG502Z7NG">
    <property type="taxonomic scope" value="Bacteria"/>
</dbReference>
<keyword evidence="3" id="KW-1185">Reference proteome</keyword>
<dbReference type="PATRIC" id="fig|1166018.3.peg.2523"/>
<dbReference type="EMBL" id="HE796683">
    <property type="protein sequence ID" value="CCG98818.1"/>
    <property type="molecule type" value="Genomic_DNA"/>
</dbReference>
<name>I0K3W5_9BACT</name>
<dbReference type="Proteomes" id="UP000011058">
    <property type="component" value="Chromosome"/>
</dbReference>
<dbReference type="OrthoDB" id="596512at2"/>
<dbReference type="InterPro" id="IPR038636">
    <property type="entry name" value="Wzi_sf"/>
</dbReference>
<organism evidence="2 3">
    <name type="scientific">Fibrella aestuarina BUZ 2</name>
    <dbReference type="NCBI Taxonomy" id="1166018"/>
    <lineage>
        <taxon>Bacteria</taxon>
        <taxon>Pseudomonadati</taxon>
        <taxon>Bacteroidota</taxon>
        <taxon>Cytophagia</taxon>
        <taxon>Cytophagales</taxon>
        <taxon>Spirosomataceae</taxon>
        <taxon>Fibrella</taxon>
    </lineage>
</organism>
<dbReference type="AlphaFoldDB" id="I0K3W5"/>
<keyword evidence="1" id="KW-0732">Signal</keyword>
<dbReference type="Pfam" id="PF14052">
    <property type="entry name" value="Caps_assemb_Wzi"/>
    <property type="match status" value="1"/>
</dbReference>
<dbReference type="STRING" id="1166018.FAES_0807"/>
<dbReference type="KEGG" id="fae:FAES_0807"/>
<dbReference type="InterPro" id="IPR026950">
    <property type="entry name" value="Caps_assemb_Wzi"/>
</dbReference>
<dbReference type="HOGENOM" id="CLU_038260_0_0_10"/>
<evidence type="ECO:0000313" key="2">
    <source>
        <dbReference type="EMBL" id="CCG98818.1"/>
    </source>
</evidence>
<accession>I0K3W5</accession>
<reference evidence="2 3" key="1">
    <citation type="journal article" date="2012" name="J. Bacteriol.">
        <title>Genome Sequence of Fibrella aestuarina BUZ 2T, a Filamentous Marine Bacterium.</title>
        <authorList>
            <person name="Filippini M."/>
            <person name="Qi W."/>
            <person name="Blom J."/>
            <person name="Goesmann A."/>
            <person name="Smits T.H."/>
            <person name="Bagheri H.C."/>
        </authorList>
    </citation>
    <scope>NUCLEOTIDE SEQUENCE [LARGE SCALE GENOMIC DNA]</scope>
    <source>
        <strain evidence="3">BUZ 2T</strain>
    </source>
</reference>
<evidence type="ECO:0000313" key="3">
    <source>
        <dbReference type="Proteomes" id="UP000011058"/>
    </source>
</evidence>
<dbReference type="Gene3D" id="2.40.160.130">
    <property type="entry name" value="Capsule assembly protein Wzi"/>
    <property type="match status" value="1"/>
</dbReference>
<sequence>MQKFTLWFATLCLPHLAAAQAIPDTTSRGTRSFVEVGGLAASASQTPFWLRTRQYGLVPLNNPAGIVRAGTTFFKGDPTDPRRVHLKVGIEGALISSATTPAEPNAVRILLPEAYASLRLGQFELYGGRRREVFGLMDTLLTSGSYSWSGNALPIPKIQLGTRGFAPLGFTNGIVAINAFYAHGWFGKADSVQGSYLHQKALYGRVSLFKRRVNLYAGVVHNAQWAGRRNVGTLSVNGQLPNTFKDYLRVITASETPIADSTSYVEIDRLNRVGNHLGSIDFAVEILGDRSNWFLYYQHPYEDKSGVAFQNMPDGLYGVRWRNAGAVTGGFRFQQVTAEVLSTMNQSGFTTDQNGLFAGADDYFNNYQYSDGWAYRRHIIGTPFITLREDTRPDLRDLRSAYGRLTVSSNRAQVIHIGLLGGWPSGAQVRALFSFSQHFGRPILRDPRVPLAQFSGMAEASVPLRWLGGSELAATVSLDQGQWLTNNFGGWIRLRKIFARPQ</sequence>
<evidence type="ECO:0000256" key="1">
    <source>
        <dbReference type="SAM" id="SignalP"/>
    </source>
</evidence>
<evidence type="ECO:0008006" key="4">
    <source>
        <dbReference type="Google" id="ProtNLM"/>
    </source>
</evidence>
<feature type="signal peptide" evidence="1">
    <location>
        <begin position="1"/>
        <end position="21"/>
    </location>
</feature>
<gene>
    <name evidence="2" type="ORF">FAES_0807</name>
</gene>